<feature type="compositionally biased region" description="Basic and acidic residues" evidence="10">
    <location>
        <begin position="351"/>
        <end position="371"/>
    </location>
</feature>
<dbReference type="InterPro" id="IPR017441">
    <property type="entry name" value="Protein_kinase_ATP_BS"/>
</dbReference>
<dbReference type="CDD" id="cd14003">
    <property type="entry name" value="STKc_AMPK-like"/>
    <property type="match status" value="1"/>
</dbReference>
<dbReference type="Proteomes" id="UP001057375">
    <property type="component" value="Unassembled WGS sequence"/>
</dbReference>
<evidence type="ECO:0000313" key="13">
    <source>
        <dbReference type="Proteomes" id="UP001057375"/>
    </source>
</evidence>
<evidence type="ECO:0000256" key="2">
    <source>
        <dbReference type="ARBA" id="ARBA00022527"/>
    </source>
</evidence>
<feature type="region of interest" description="Disordered" evidence="10">
    <location>
        <begin position="351"/>
        <end position="473"/>
    </location>
</feature>
<dbReference type="Pfam" id="PF00069">
    <property type="entry name" value="Pkinase"/>
    <property type="match status" value="1"/>
</dbReference>
<keyword evidence="2" id="KW-0723">Serine/threonine-protein kinase</keyword>
<dbReference type="SUPFAM" id="SSF103243">
    <property type="entry name" value="KA1-like"/>
    <property type="match status" value="1"/>
</dbReference>
<dbReference type="GO" id="GO:0016301">
    <property type="term" value="F:kinase activity"/>
    <property type="evidence" value="ECO:0007669"/>
    <property type="project" value="UniProtKB-KW"/>
</dbReference>
<keyword evidence="5 12" id="KW-0418">Kinase</keyword>
<evidence type="ECO:0000259" key="11">
    <source>
        <dbReference type="PROSITE" id="PS50011"/>
    </source>
</evidence>
<comment type="catalytic activity">
    <reaction evidence="7">
        <text>L-threonyl-[protein] + ATP = O-phospho-L-threonyl-[protein] + ADP + H(+)</text>
        <dbReference type="Rhea" id="RHEA:46608"/>
        <dbReference type="Rhea" id="RHEA-COMP:11060"/>
        <dbReference type="Rhea" id="RHEA-COMP:11605"/>
        <dbReference type="ChEBI" id="CHEBI:15378"/>
        <dbReference type="ChEBI" id="CHEBI:30013"/>
        <dbReference type="ChEBI" id="CHEBI:30616"/>
        <dbReference type="ChEBI" id="CHEBI:61977"/>
        <dbReference type="ChEBI" id="CHEBI:456216"/>
        <dbReference type="EC" id="2.7.11.1"/>
    </reaction>
</comment>
<sequence>MIEKIGRGTRIGDYVLGKTIGEGTFGRVRLATHVPTGEKVAMKILEKSQMKDKTDLERVNREISIMKHLNHPNIVKLLQVFTTPHRIFLVLEHVTGGELFDHIVKHTRIAEPEACNFFHQIVNGMSYCHKRGVIHRDLKPENLLLDERNSIKIADFGLSNTYKQGQYLHTACGSPAYASPEMIANKAYAGEMSDIWSSGVVLYALLCGYLPFDDPDASRLYDKVLNGRFSIPPFVSAGARSLLKSILITDPRKRATVDMIRKHPWYVQTYTGPKEAPDDTQRSLHLDFDIVQKLRQYDFPPSEVINALNNGKHDRITAAYWLIYMREKKKAIRRAKSKSFRFMKPLELPKLDMSKKKKKKPEDATSDKPKGAPDTPAESSASPSHAVDGKETDSAVSHGLDEAIAPGTPSGTGYDIQIHPPPATDSQAHRKKPESGEKVPASPTVSKPPAQATTLAVPGKQRPHRPSLAGYTQNSAQLAAKEVRYRRATVIAGVAPEMASQSQRKEAEGQAIRKKKHKKKGTITLNASPGQNPKVILASLLSCLTELGITHTQERTYAMQCSDKLLGVAFQAEVCRVQGREKVYVVRLRIVSGEQRSFDIVAQRISDVIKL</sequence>
<evidence type="ECO:0000256" key="1">
    <source>
        <dbReference type="ARBA" id="ARBA00012513"/>
    </source>
</evidence>
<dbReference type="SUPFAM" id="SSF56112">
    <property type="entry name" value="Protein kinase-like (PK-like)"/>
    <property type="match status" value="1"/>
</dbReference>
<dbReference type="EC" id="2.7.11.1" evidence="1"/>
<keyword evidence="4 9" id="KW-0547">Nucleotide-binding</keyword>
<evidence type="ECO:0000256" key="6">
    <source>
        <dbReference type="ARBA" id="ARBA00022840"/>
    </source>
</evidence>
<dbReference type="InterPro" id="IPR011009">
    <property type="entry name" value="Kinase-like_dom_sf"/>
</dbReference>
<feature type="compositionally biased region" description="Basic residues" evidence="10">
    <location>
        <begin position="512"/>
        <end position="521"/>
    </location>
</feature>
<reference evidence="12" key="1">
    <citation type="submission" date="2022-03" db="EMBL/GenBank/DDBJ databases">
        <title>Draft genome sequence of Aduncisulcus paluster, a free-living microaerophilic Fornicata.</title>
        <authorList>
            <person name="Yuyama I."/>
            <person name="Kume K."/>
            <person name="Tamura T."/>
            <person name="Inagaki Y."/>
            <person name="Hashimoto T."/>
        </authorList>
    </citation>
    <scope>NUCLEOTIDE SEQUENCE</scope>
    <source>
        <strain evidence="12">NY0171</strain>
    </source>
</reference>
<accession>A0ABQ5K0R6</accession>
<dbReference type="PANTHER" id="PTHR24346">
    <property type="entry name" value="MAP/MICROTUBULE AFFINITY-REGULATING KINASE"/>
    <property type="match status" value="1"/>
</dbReference>
<evidence type="ECO:0000256" key="10">
    <source>
        <dbReference type="SAM" id="MobiDB-lite"/>
    </source>
</evidence>
<comment type="catalytic activity">
    <reaction evidence="8">
        <text>L-seryl-[protein] + ATP = O-phospho-L-seryl-[protein] + ADP + H(+)</text>
        <dbReference type="Rhea" id="RHEA:17989"/>
        <dbReference type="Rhea" id="RHEA-COMP:9863"/>
        <dbReference type="Rhea" id="RHEA-COMP:11604"/>
        <dbReference type="ChEBI" id="CHEBI:15378"/>
        <dbReference type="ChEBI" id="CHEBI:29999"/>
        <dbReference type="ChEBI" id="CHEBI:30616"/>
        <dbReference type="ChEBI" id="CHEBI:83421"/>
        <dbReference type="ChEBI" id="CHEBI:456216"/>
        <dbReference type="EC" id="2.7.11.1"/>
    </reaction>
</comment>
<gene>
    <name evidence="12" type="ORF">ADUPG1_012260</name>
</gene>
<organism evidence="12 13">
    <name type="scientific">Aduncisulcus paluster</name>
    <dbReference type="NCBI Taxonomy" id="2918883"/>
    <lineage>
        <taxon>Eukaryota</taxon>
        <taxon>Metamonada</taxon>
        <taxon>Carpediemonas-like organisms</taxon>
        <taxon>Aduncisulcus</taxon>
    </lineage>
</organism>
<evidence type="ECO:0000256" key="7">
    <source>
        <dbReference type="ARBA" id="ARBA00047899"/>
    </source>
</evidence>
<evidence type="ECO:0000256" key="8">
    <source>
        <dbReference type="ARBA" id="ARBA00048679"/>
    </source>
</evidence>
<dbReference type="PANTHER" id="PTHR24346:SF82">
    <property type="entry name" value="KP78A-RELATED"/>
    <property type="match status" value="1"/>
</dbReference>
<keyword evidence="3" id="KW-0808">Transferase</keyword>
<keyword evidence="13" id="KW-1185">Reference proteome</keyword>
<comment type="caution">
    <text evidence="12">The sequence shown here is derived from an EMBL/GenBank/DDBJ whole genome shotgun (WGS) entry which is preliminary data.</text>
</comment>
<dbReference type="Gene3D" id="1.10.510.10">
    <property type="entry name" value="Transferase(Phosphotransferase) domain 1"/>
    <property type="match status" value="1"/>
</dbReference>
<dbReference type="InterPro" id="IPR008271">
    <property type="entry name" value="Ser/Thr_kinase_AS"/>
</dbReference>
<dbReference type="EMBL" id="BQXS01012431">
    <property type="protein sequence ID" value="GKT22894.1"/>
    <property type="molecule type" value="Genomic_DNA"/>
</dbReference>
<keyword evidence="6 9" id="KW-0067">ATP-binding</keyword>
<dbReference type="PROSITE" id="PS00107">
    <property type="entry name" value="PROTEIN_KINASE_ATP"/>
    <property type="match status" value="1"/>
</dbReference>
<name>A0ABQ5K0R6_9EUKA</name>
<evidence type="ECO:0000256" key="5">
    <source>
        <dbReference type="ARBA" id="ARBA00022777"/>
    </source>
</evidence>
<feature type="binding site" evidence="9">
    <location>
        <position position="43"/>
    </location>
    <ligand>
        <name>ATP</name>
        <dbReference type="ChEBI" id="CHEBI:30616"/>
    </ligand>
</feature>
<dbReference type="Pfam" id="PF02149">
    <property type="entry name" value="KA1"/>
    <property type="match status" value="1"/>
</dbReference>
<evidence type="ECO:0000256" key="4">
    <source>
        <dbReference type="ARBA" id="ARBA00022741"/>
    </source>
</evidence>
<evidence type="ECO:0000256" key="9">
    <source>
        <dbReference type="PROSITE-ProRule" id="PRU10141"/>
    </source>
</evidence>
<dbReference type="InterPro" id="IPR001772">
    <property type="entry name" value="KA1_dom"/>
</dbReference>
<evidence type="ECO:0000256" key="3">
    <source>
        <dbReference type="ARBA" id="ARBA00022679"/>
    </source>
</evidence>
<dbReference type="PROSITE" id="PS50011">
    <property type="entry name" value="PROTEIN_KINASE_DOM"/>
    <property type="match status" value="1"/>
</dbReference>
<feature type="region of interest" description="Disordered" evidence="10">
    <location>
        <begin position="500"/>
        <end position="527"/>
    </location>
</feature>
<dbReference type="Gene3D" id="3.30.310.80">
    <property type="entry name" value="Kinase associated domain 1, KA1"/>
    <property type="match status" value="1"/>
</dbReference>
<dbReference type="InterPro" id="IPR028375">
    <property type="entry name" value="KA1/Ssp2_C"/>
</dbReference>
<dbReference type="SMART" id="SM00220">
    <property type="entry name" value="S_TKc"/>
    <property type="match status" value="1"/>
</dbReference>
<dbReference type="PROSITE" id="PS00108">
    <property type="entry name" value="PROTEIN_KINASE_ST"/>
    <property type="match status" value="1"/>
</dbReference>
<protein>
    <recommendedName>
        <fullName evidence="1">non-specific serine/threonine protein kinase</fullName>
        <ecNumber evidence="1">2.7.11.1</ecNumber>
    </recommendedName>
</protein>
<feature type="domain" description="Protein kinase" evidence="11">
    <location>
        <begin position="14"/>
        <end position="266"/>
    </location>
</feature>
<proteinExistence type="predicted"/>
<dbReference type="InterPro" id="IPR000719">
    <property type="entry name" value="Prot_kinase_dom"/>
</dbReference>
<evidence type="ECO:0000313" key="12">
    <source>
        <dbReference type="EMBL" id="GKT22894.1"/>
    </source>
</evidence>